<organism evidence="1 2">
    <name type="scientific">Pleurotus cornucopiae</name>
    <name type="common">Cornucopia mushroom</name>
    <dbReference type="NCBI Taxonomy" id="5321"/>
    <lineage>
        <taxon>Eukaryota</taxon>
        <taxon>Fungi</taxon>
        <taxon>Dikarya</taxon>
        <taxon>Basidiomycota</taxon>
        <taxon>Agaricomycotina</taxon>
        <taxon>Agaricomycetes</taxon>
        <taxon>Agaricomycetidae</taxon>
        <taxon>Agaricales</taxon>
        <taxon>Pleurotineae</taxon>
        <taxon>Pleurotaceae</taxon>
        <taxon>Pleurotus</taxon>
    </lineage>
</organism>
<gene>
    <name evidence="1" type="ORF">CCMSSC00406_0003348</name>
</gene>
<name>A0ACB7J8S0_PLECO</name>
<dbReference type="EMBL" id="WQMT02000002">
    <property type="protein sequence ID" value="KAG9226979.1"/>
    <property type="molecule type" value="Genomic_DNA"/>
</dbReference>
<proteinExistence type="predicted"/>
<protein>
    <submittedName>
        <fullName evidence="1">Uncharacterized protein</fullName>
    </submittedName>
</protein>
<accession>A0ACB7J8S0</accession>
<reference evidence="1 2" key="1">
    <citation type="journal article" date="2021" name="Appl. Environ. Microbiol.">
        <title>Genetic linkage and physical mapping for an oyster mushroom Pleurotus cornucopiae and QTL analysis for the trait cap color.</title>
        <authorList>
            <person name="Zhang Y."/>
            <person name="Gao W."/>
            <person name="Sonnenberg A."/>
            <person name="Chen Q."/>
            <person name="Zhang J."/>
            <person name="Huang C."/>
        </authorList>
    </citation>
    <scope>NUCLEOTIDE SEQUENCE [LARGE SCALE GENOMIC DNA]</scope>
    <source>
        <strain evidence="1">CCMSSC00406</strain>
    </source>
</reference>
<dbReference type="Proteomes" id="UP000824881">
    <property type="component" value="Unassembled WGS sequence"/>
</dbReference>
<evidence type="ECO:0000313" key="1">
    <source>
        <dbReference type="EMBL" id="KAG9226979.1"/>
    </source>
</evidence>
<sequence length="278" mass="30352">MIPSAPLLEAVSQPFKRAQLGLFQGKSKQYGNNVPFSKHKTRRTWLPNVQHKYLFSETLEQEVRLKITTRALKTIKRAGGLDNYVLNTRADLLAWEGMRVRLLVQQRLAERQRELVSLSAVGSSKPAAANAKADTESATAPDAVEATAASTEGQSVADALTEIEGVSPNFTPAPSDGEVETASGADPSAATATKPSSTPSPKIKTDPTSTERLRLQLEATARWAQEDYDAFMLGQRPTLADARKLRETARAIVGRSDARTAVAFLQTQQKERQELSKH</sequence>
<keyword evidence="2" id="KW-1185">Reference proteome</keyword>
<comment type="caution">
    <text evidence="1">The sequence shown here is derived from an EMBL/GenBank/DDBJ whole genome shotgun (WGS) entry which is preliminary data.</text>
</comment>
<evidence type="ECO:0000313" key="2">
    <source>
        <dbReference type="Proteomes" id="UP000824881"/>
    </source>
</evidence>